<dbReference type="EMBL" id="CP059491">
    <property type="protein sequence ID" value="QMT03480.1"/>
    <property type="molecule type" value="Genomic_DNA"/>
</dbReference>
<name>A0A7D7LUN2_9ACTN</name>
<dbReference type="KEGG" id="gji:H1R19_10560"/>
<dbReference type="PANTHER" id="PTHR21015:SF22">
    <property type="entry name" value="GLYCOSYLTRANSFERASE"/>
    <property type="match status" value="1"/>
</dbReference>
<sequence length="417" mass="43234">MHVAIVAGSDAGHAFPAFALAERFAAAGDRATVYTGPNWSEAAARRGIDLAELPGLVAEEADDDSDAGDKLSIRAARMAQRLAPVLVAADVDLVVSDVITLGGGWAAQCCGLPWIELSPHPLYAPSRGLPPIGSGLAPGHGVRGRLRDTLMRAATSASIRKGLRQRAAARASIGLVADPDDAGARPVARFVATLPGLEVPRPDWPADTHLIGPLLWEPTDEIFRRPPGDSPLVVLAPSTARTGAPDMVGVALQALAEVEAQTGIGVRVVVSGLHRPDDRDLALFGDPHGGDPHGGDSHGGDSHGGDRITVGLARQDEVLEHADLLICGSGHGILAKAMSAGVPVVAVPGGGDQWELANRVQRAGAGRYVRPVTVDTMLESVRAVLEDPGHALAARRIGDSVADVVDPVIQAHRVLTR</sequence>
<evidence type="ECO:0000256" key="2">
    <source>
        <dbReference type="SAM" id="MobiDB-lite"/>
    </source>
</evidence>
<dbReference type="Proteomes" id="UP000515663">
    <property type="component" value="Chromosome"/>
</dbReference>
<protein>
    <submittedName>
        <fullName evidence="4">Glycosyl transferase</fullName>
    </submittedName>
</protein>
<evidence type="ECO:0000256" key="1">
    <source>
        <dbReference type="ARBA" id="ARBA00022679"/>
    </source>
</evidence>
<dbReference type="Pfam" id="PF06722">
    <property type="entry name" value="EryCIII-like_C"/>
    <property type="match status" value="1"/>
</dbReference>
<dbReference type="GO" id="GO:0008194">
    <property type="term" value="F:UDP-glycosyltransferase activity"/>
    <property type="evidence" value="ECO:0007669"/>
    <property type="project" value="InterPro"/>
</dbReference>
<evidence type="ECO:0000313" key="5">
    <source>
        <dbReference type="Proteomes" id="UP000515663"/>
    </source>
</evidence>
<dbReference type="InterPro" id="IPR010610">
    <property type="entry name" value="EryCIII-like_C"/>
</dbReference>
<dbReference type="AlphaFoldDB" id="A0A7D7LUN2"/>
<dbReference type="GO" id="GO:0016758">
    <property type="term" value="F:hexosyltransferase activity"/>
    <property type="evidence" value="ECO:0007669"/>
    <property type="project" value="UniProtKB-ARBA"/>
</dbReference>
<accession>A0A7D7LUN2</accession>
<feature type="compositionally biased region" description="Basic and acidic residues" evidence="2">
    <location>
        <begin position="288"/>
        <end position="306"/>
    </location>
</feature>
<feature type="region of interest" description="Disordered" evidence="2">
    <location>
        <begin position="280"/>
        <end position="308"/>
    </location>
</feature>
<dbReference type="PANTHER" id="PTHR21015">
    <property type="entry name" value="UDP-N-ACETYLGLUCOSAMINE--N-ACETYLMURAMYL-(PENTAPEPTIDE) PYROPHOSPHORYL-UNDECAPRENOL N-ACETYLGLUCOSAMINE TRANSFERASE 1"/>
    <property type="match status" value="1"/>
</dbReference>
<evidence type="ECO:0000259" key="3">
    <source>
        <dbReference type="Pfam" id="PF06722"/>
    </source>
</evidence>
<dbReference type="InterPro" id="IPR002213">
    <property type="entry name" value="UDP_glucos_trans"/>
</dbReference>
<keyword evidence="1 4" id="KW-0808">Transferase</keyword>
<organism evidence="4 5">
    <name type="scientific">Gordonia jinghuaiqii</name>
    <dbReference type="NCBI Taxonomy" id="2758710"/>
    <lineage>
        <taxon>Bacteria</taxon>
        <taxon>Bacillati</taxon>
        <taxon>Actinomycetota</taxon>
        <taxon>Actinomycetes</taxon>
        <taxon>Mycobacteriales</taxon>
        <taxon>Gordoniaceae</taxon>
        <taxon>Gordonia</taxon>
    </lineage>
</organism>
<keyword evidence="5" id="KW-1185">Reference proteome</keyword>
<reference evidence="5" key="1">
    <citation type="submission" date="2020-07" db="EMBL/GenBank/DDBJ databases">
        <title>novel species isolated from the respiratory tract of Marmot.</title>
        <authorList>
            <person name="Zhang G."/>
        </authorList>
    </citation>
    <scope>NUCLEOTIDE SEQUENCE [LARGE SCALE GENOMIC DNA]</scope>
    <source>
        <strain evidence="5">686</strain>
    </source>
</reference>
<dbReference type="CDD" id="cd03784">
    <property type="entry name" value="GT1_Gtf-like"/>
    <property type="match status" value="1"/>
</dbReference>
<feature type="domain" description="Erythromycin biosynthesis protein CIII-like C-terminal" evidence="3">
    <location>
        <begin position="317"/>
        <end position="402"/>
    </location>
</feature>
<proteinExistence type="predicted"/>
<evidence type="ECO:0000313" key="4">
    <source>
        <dbReference type="EMBL" id="QMT03480.1"/>
    </source>
</evidence>
<dbReference type="Gene3D" id="3.40.50.2000">
    <property type="entry name" value="Glycogen Phosphorylase B"/>
    <property type="match status" value="2"/>
</dbReference>
<gene>
    <name evidence="4" type="ORF">H1R19_10560</name>
</gene>
<dbReference type="RefSeq" id="WP_219851363.1">
    <property type="nucleotide sequence ID" value="NZ_CP059491.1"/>
</dbReference>
<dbReference type="SUPFAM" id="SSF53756">
    <property type="entry name" value="UDP-Glycosyltransferase/glycogen phosphorylase"/>
    <property type="match status" value="1"/>
</dbReference>